<reference evidence="2 3" key="1">
    <citation type="submission" date="2012-04" db="EMBL/GenBank/DDBJ databases">
        <title>The Genome Sequence of Saprolegnia declina VS20.</title>
        <authorList>
            <consortium name="The Broad Institute Genome Sequencing Platform"/>
            <person name="Russ C."/>
            <person name="Nusbaum C."/>
            <person name="Tyler B."/>
            <person name="van West P."/>
            <person name="Dieguez-Uribeondo J."/>
            <person name="de Bruijn I."/>
            <person name="Tripathy S."/>
            <person name="Jiang R."/>
            <person name="Young S.K."/>
            <person name="Zeng Q."/>
            <person name="Gargeya S."/>
            <person name="Fitzgerald M."/>
            <person name="Haas B."/>
            <person name="Abouelleil A."/>
            <person name="Alvarado L."/>
            <person name="Arachchi H.M."/>
            <person name="Berlin A."/>
            <person name="Chapman S.B."/>
            <person name="Goldberg J."/>
            <person name="Griggs A."/>
            <person name="Gujja S."/>
            <person name="Hansen M."/>
            <person name="Howarth C."/>
            <person name="Imamovic A."/>
            <person name="Larimer J."/>
            <person name="McCowen C."/>
            <person name="Montmayeur A."/>
            <person name="Murphy C."/>
            <person name="Neiman D."/>
            <person name="Pearson M."/>
            <person name="Priest M."/>
            <person name="Roberts A."/>
            <person name="Saif S."/>
            <person name="Shea T."/>
            <person name="Sisk P."/>
            <person name="Sykes S."/>
            <person name="Wortman J."/>
            <person name="Nusbaum C."/>
            <person name="Birren B."/>
        </authorList>
    </citation>
    <scope>NUCLEOTIDE SEQUENCE [LARGE SCALE GENOMIC DNA]</scope>
    <source>
        <strain evidence="2 3">VS20</strain>
    </source>
</reference>
<sequence>MLARLGLPSSKKKYEESITGVHAYRQKYQDALLLPKRELQNLDLSPPKSKRHHYRHRLEDSASTKPHKPKELSNEENDAVWRRWKQRKADVLAKQKQEDNNVLASLEARAPKPGDDEAQFERWKEKKRETDRAERQRKKAEQATWDAMLEQDKAKRRELLQEKAPPVACAVKTKKKLPQPETLLHVLEKVQASPYSKRLRGHTKPPDANASVLPLILQKARPLTSTSSLKVPLGQLVSDQSDDARGMQATSDDDDNNEQHEENEGLPTLVVAERIPRPATSAMAASSSSSSSTR</sequence>
<gene>
    <name evidence="2" type="ORF">SDRG_10893</name>
</gene>
<feature type="region of interest" description="Disordered" evidence="1">
    <location>
        <begin position="91"/>
        <end position="146"/>
    </location>
</feature>
<feature type="region of interest" description="Disordered" evidence="1">
    <location>
        <begin position="223"/>
        <end position="294"/>
    </location>
</feature>
<feature type="region of interest" description="Disordered" evidence="1">
    <location>
        <begin position="38"/>
        <end position="79"/>
    </location>
</feature>
<organism evidence="2 3">
    <name type="scientific">Saprolegnia diclina (strain VS20)</name>
    <dbReference type="NCBI Taxonomy" id="1156394"/>
    <lineage>
        <taxon>Eukaryota</taxon>
        <taxon>Sar</taxon>
        <taxon>Stramenopiles</taxon>
        <taxon>Oomycota</taxon>
        <taxon>Saprolegniomycetes</taxon>
        <taxon>Saprolegniales</taxon>
        <taxon>Saprolegniaceae</taxon>
        <taxon>Saprolegnia</taxon>
    </lineage>
</organism>
<dbReference type="RefSeq" id="XP_008615131.1">
    <property type="nucleotide sequence ID" value="XM_008616909.1"/>
</dbReference>
<evidence type="ECO:0000256" key="1">
    <source>
        <dbReference type="SAM" id="MobiDB-lite"/>
    </source>
</evidence>
<dbReference type="OrthoDB" id="76823at2759"/>
<dbReference type="GeneID" id="19951620"/>
<feature type="compositionally biased region" description="Low complexity" evidence="1">
    <location>
        <begin position="279"/>
        <end position="294"/>
    </location>
</feature>
<evidence type="ECO:0000313" key="3">
    <source>
        <dbReference type="Proteomes" id="UP000030762"/>
    </source>
</evidence>
<evidence type="ECO:0000313" key="2">
    <source>
        <dbReference type="EMBL" id="EQC31290.1"/>
    </source>
</evidence>
<name>T0QCK9_SAPDV</name>
<dbReference type="InParanoid" id="T0QCK9"/>
<protein>
    <submittedName>
        <fullName evidence="2">Uncharacterized protein</fullName>
    </submittedName>
</protein>
<dbReference type="EMBL" id="JH767169">
    <property type="protein sequence ID" value="EQC31290.1"/>
    <property type="molecule type" value="Genomic_DNA"/>
</dbReference>
<dbReference type="OMA" id="GVHAYRQ"/>
<accession>T0QCK9</accession>
<keyword evidence="3" id="KW-1185">Reference proteome</keyword>
<dbReference type="VEuPathDB" id="FungiDB:SDRG_10893"/>
<dbReference type="Proteomes" id="UP000030762">
    <property type="component" value="Unassembled WGS sequence"/>
</dbReference>
<dbReference type="AlphaFoldDB" id="T0QCK9"/>
<feature type="compositionally biased region" description="Basic and acidic residues" evidence="1">
    <location>
        <begin position="109"/>
        <end position="134"/>
    </location>
</feature>
<proteinExistence type="predicted"/>